<evidence type="ECO:0000313" key="1">
    <source>
        <dbReference type="EMBL" id="KAI8435505.1"/>
    </source>
</evidence>
<organism evidence="1 2">
    <name type="scientific">Choristoneura fumiferana</name>
    <name type="common">Spruce budworm moth</name>
    <name type="synonym">Archips fumiferana</name>
    <dbReference type="NCBI Taxonomy" id="7141"/>
    <lineage>
        <taxon>Eukaryota</taxon>
        <taxon>Metazoa</taxon>
        <taxon>Ecdysozoa</taxon>
        <taxon>Arthropoda</taxon>
        <taxon>Hexapoda</taxon>
        <taxon>Insecta</taxon>
        <taxon>Pterygota</taxon>
        <taxon>Neoptera</taxon>
        <taxon>Endopterygota</taxon>
        <taxon>Lepidoptera</taxon>
        <taxon>Glossata</taxon>
        <taxon>Ditrysia</taxon>
        <taxon>Tortricoidea</taxon>
        <taxon>Tortricidae</taxon>
        <taxon>Tortricinae</taxon>
        <taxon>Choristoneura</taxon>
    </lineage>
</organism>
<proteinExistence type="predicted"/>
<accession>A0ACC0KGQ8</accession>
<keyword evidence="2" id="KW-1185">Reference proteome</keyword>
<protein>
    <submittedName>
        <fullName evidence="1">Uncharacterized protein</fullName>
    </submittedName>
</protein>
<comment type="caution">
    <text evidence="1">The sequence shown here is derived from an EMBL/GenBank/DDBJ whole genome shotgun (WGS) entry which is preliminary data.</text>
</comment>
<dbReference type="EMBL" id="CM046106">
    <property type="protein sequence ID" value="KAI8435505.1"/>
    <property type="molecule type" value="Genomic_DNA"/>
</dbReference>
<evidence type="ECO:0000313" key="2">
    <source>
        <dbReference type="Proteomes" id="UP001064048"/>
    </source>
</evidence>
<name>A0ACC0KGQ8_CHOFU</name>
<gene>
    <name evidence="1" type="ORF">MSG28_003802</name>
</gene>
<reference evidence="1 2" key="1">
    <citation type="journal article" date="2022" name="Genome Biol. Evol.">
        <title>The Spruce Budworm Genome: Reconstructing the Evolutionary History of Antifreeze Proteins.</title>
        <authorList>
            <person name="Beliveau C."/>
            <person name="Gagne P."/>
            <person name="Picq S."/>
            <person name="Vernygora O."/>
            <person name="Keeling C.I."/>
            <person name="Pinkney K."/>
            <person name="Doucet D."/>
            <person name="Wen F."/>
            <person name="Johnston J.S."/>
            <person name="Maaroufi H."/>
            <person name="Boyle B."/>
            <person name="Laroche J."/>
            <person name="Dewar K."/>
            <person name="Juretic N."/>
            <person name="Blackburn G."/>
            <person name="Nisole A."/>
            <person name="Brunet B."/>
            <person name="Brandao M."/>
            <person name="Lumley L."/>
            <person name="Duan J."/>
            <person name="Quan G."/>
            <person name="Lucarotti C.J."/>
            <person name="Roe A.D."/>
            <person name="Sperling F.A.H."/>
            <person name="Levesque R.C."/>
            <person name="Cusson M."/>
        </authorList>
    </citation>
    <scope>NUCLEOTIDE SEQUENCE [LARGE SCALE GENOMIC DNA]</scope>
    <source>
        <strain evidence="1">Glfc:IPQL:Cfum</strain>
    </source>
</reference>
<dbReference type="Proteomes" id="UP001064048">
    <property type="component" value="Chromosome 6"/>
</dbReference>
<sequence>MQTRDGFGRHRGENGGRVVGPCARSAELLTTILLANPAMKQQCLHCCVSAWRVHLQYADRFQSRQKNYYKGTMLGKRVQTGHNNRRKNGKKIQFSRLVPGHFIELKNSDLNTTAALCGLCEMEQSPVEIATALLQFALVSLVGAVFPLAPLFAFFANVIHIRYEARMFLLCHRRPLLLETAGIGVWKHIIKVLTLLSVPANFLRVDIGTNDEDDFKAAIHDENREHAWFSFLRIRVYAGSGIRLKYYQRDSEIPQETEELAVSSLNASVLRSSGEMLPASLVPCRRAYEDYYLSPEIGTAVKQYRKNHFVPQLCYFPVLETCCFSLELRTGCILIGLSSMFSQGLRLLFQAALDVTHKDLLPPFLFGLLEIWDKLTEIESYKNIIILQVGLIVFGQKRNSPDSDYVELYRYHEFTVTVFDSDGAITSTYECQKKSTTDSEKPLLRRIRQETQRVSTR</sequence>